<evidence type="ECO:0000313" key="2">
    <source>
        <dbReference type="Proteomes" id="UP000236291"/>
    </source>
</evidence>
<evidence type="ECO:0000313" key="1">
    <source>
        <dbReference type="EMBL" id="PNX98642.1"/>
    </source>
</evidence>
<proteinExistence type="predicted"/>
<reference evidence="1 2" key="1">
    <citation type="journal article" date="2014" name="Am. J. Bot.">
        <title>Genome assembly and annotation for red clover (Trifolium pratense; Fabaceae).</title>
        <authorList>
            <person name="Istvanek J."/>
            <person name="Jaros M."/>
            <person name="Krenek A."/>
            <person name="Repkova J."/>
        </authorList>
    </citation>
    <scope>NUCLEOTIDE SEQUENCE [LARGE SCALE GENOMIC DNA]</scope>
    <source>
        <strain evidence="2">cv. Tatra</strain>
        <tissue evidence="1">Young leaves</tissue>
    </source>
</reference>
<reference evidence="1 2" key="2">
    <citation type="journal article" date="2017" name="Front. Plant Sci.">
        <title>Gene Classification and Mining of Molecular Markers Useful in Red Clover (Trifolium pratense) Breeding.</title>
        <authorList>
            <person name="Istvanek J."/>
            <person name="Dluhosova J."/>
            <person name="Dluhos P."/>
            <person name="Patkova L."/>
            <person name="Nedelnik J."/>
            <person name="Repkova J."/>
        </authorList>
    </citation>
    <scope>NUCLEOTIDE SEQUENCE [LARGE SCALE GENOMIC DNA]</scope>
    <source>
        <strain evidence="2">cv. Tatra</strain>
        <tissue evidence="1">Young leaves</tissue>
    </source>
</reference>
<comment type="caution">
    <text evidence="1">The sequence shown here is derived from an EMBL/GenBank/DDBJ whole genome shotgun (WGS) entry which is preliminary data.</text>
</comment>
<dbReference type="AlphaFoldDB" id="A0A2K3N6I5"/>
<organism evidence="1 2">
    <name type="scientific">Trifolium pratense</name>
    <name type="common">Red clover</name>
    <dbReference type="NCBI Taxonomy" id="57577"/>
    <lineage>
        <taxon>Eukaryota</taxon>
        <taxon>Viridiplantae</taxon>
        <taxon>Streptophyta</taxon>
        <taxon>Embryophyta</taxon>
        <taxon>Tracheophyta</taxon>
        <taxon>Spermatophyta</taxon>
        <taxon>Magnoliopsida</taxon>
        <taxon>eudicotyledons</taxon>
        <taxon>Gunneridae</taxon>
        <taxon>Pentapetalae</taxon>
        <taxon>rosids</taxon>
        <taxon>fabids</taxon>
        <taxon>Fabales</taxon>
        <taxon>Fabaceae</taxon>
        <taxon>Papilionoideae</taxon>
        <taxon>50 kb inversion clade</taxon>
        <taxon>NPAAA clade</taxon>
        <taxon>Hologalegina</taxon>
        <taxon>IRL clade</taxon>
        <taxon>Trifolieae</taxon>
        <taxon>Trifolium</taxon>
    </lineage>
</organism>
<accession>A0A2K3N6I5</accession>
<sequence>MLCCEMKCVGLEKFESPRRKKARVYVWRKCPKSYDTEIHKQLARTGRVKLEHGVAHVTRSCKSRGGGTCRGRARGVVEPSLQEWSS</sequence>
<protein>
    <submittedName>
        <fullName evidence="1">Uncharacterized protein</fullName>
    </submittedName>
</protein>
<dbReference type="EMBL" id="ASHM01016868">
    <property type="protein sequence ID" value="PNX98642.1"/>
    <property type="molecule type" value="Genomic_DNA"/>
</dbReference>
<gene>
    <name evidence="1" type="ORF">L195_g021894</name>
</gene>
<dbReference type="Proteomes" id="UP000236291">
    <property type="component" value="Unassembled WGS sequence"/>
</dbReference>
<name>A0A2K3N6I5_TRIPR</name>